<dbReference type="InterPro" id="IPR036426">
    <property type="entry name" value="Bulb-type_lectin_dom_sf"/>
</dbReference>
<protein>
    <recommendedName>
        <fullName evidence="15">Receptor-like serine/threonine-protein kinase</fullName>
        <ecNumber evidence="15">2.7.11.1</ecNumber>
    </recommendedName>
</protein>
<evidence type="ECO:0000256" key="1">
    <source>
        <dbReference type="ARBA" id="ARBA00004251"/>
    </source>
</evidence>
<dbReference type="SMART" id="SM00473">
    <property type="entry name" value="PAN_AP"/>
    <property type="match status" value="1"/>
</dbReference>
<dbReference type="PIRSF" id="PIRSF000641">
    <property type="entry name" value="SRK"/>
    <property type="match status" value="1"/>
</dbReference>
<dbReference type="PROSITE" id="PS00108">
    <property type="entry name" value="PROTEIN_KINASE_ST"/>
    <property type="match status" value="1"/>
</dbReference>
<keyword evidence="12" id="KW-1015">Disulfide bond</keyword>
<evidence type="ECO:0000313" key="23">
    <source>
        <dbReference type="Proteomes" id="UP001141806"/>
    </source>
</evidence>
<accession>A0A9Q0KZ59</accession>
<feature type="domain" description="Protein kinase" evidence="19">
    <location>
        <begin position="497"/>
        <end position="785"/>
    </location>
</feature>
<feature type="region of interest" description="Disordered" evidence="16">
    <location>
        <begin position="774"/>
        <end position="800"/>
    </location>
</feature>
<evidence type="ECO:0000256" key="10">
    <source>
        <dbReference type="ARBA" id="ARBA00022989"/>
    </source>
</evidence>
<dbReference type="InterPro" id="IPR021820">
    <property type="entry name" value="S-locus_recpt_kinase_C"/>
</dbReference>
<comment type="catalytic activity">
    <reaction evidence="15">
        <text>L-threonyl-[protein] + ATP = O-phospho-L-threonyl-[protein] + ADP + H(+)</text>
        <dbReference type="Rhea" id="RHEA:46608"/>
        <dbReference type="Rhea" id="RHEA-COMP:11060"/>
        <dbReference type="Rhea" id="RHEA-COMP:11605"/>
        <dbReference type="ChEBI" id="CHEBI:15378"/>
        <dbReference type="ChEBI" id="CHEBI:30013"/>
        <dbReference type="ChEBI" id="CHEBI:30616"/>
        <dbReference type="ChEBI" id="CHEBI:61977"/>
        <dbReference type="ChEBI" id="CHEBI:456216"/>
        <dbReference type="EC" id="2.7.11.1"/>
    </reaction>
</comment>
<proteinExistence type="inferred from homology"/>
<dbReference type="Pfam" id="PF08276">
    <property type="entry name" value="PAN_2"/>
    <property type="match status" value="1"/>
</dbReference>
<dbReference type="CDD" id="cd00028">
    <property type="entry name" value="B_lectin"/>
    <property type="match status" value="1"/>
</dbReference>
<gene>
    <name evidence="22" type="ORF">NE237_010223</name>
</gene>
<evidence type="ECO:0000256" key="2">
    <source>
        <dbReference type="ARBA" id="ARBA00022475"/>
    </source>
</evidence>
<keyword evidence="23" id="KW-1185">Reference proteome</keyword>
<keyword evidence="5 17" id="KW-0812">Transmembrane</keyword>
<dbReference type="InterPro" id="IPR001480">
    <property type="entry name" value="Bulb-type_lectin_dom"/>
</dbReference>
<evidence type="ECO:0000256" key="8">
    <source>
        <dbReference type="ARBA" id="ARBA00022777"/>
    </source>
</evidence>
<evidence type="ECO:0000259" key="19">
    <source>
        <dbReference type="PROSITE" id="PS50011"/>
    </source>
</evidence>
<keyword evidence="11 17" id="KW-0472">Membrane</keyword>
<dbReference type="SUPFAM" id="SSF56112">
    <property type="entry name" value="Protein kinase-like (PK-like)"/>
    <property type="match status" value="1"/>
</dbReference>
<dbReference type="CDD" id="cd14066">
    <property type="entry name" value="STKc_IRAK"/>
    <property type="match status" value="1"/>
</dbReference>
<keyword evidence="3 15" id="KW-0723">Serine/threonine-protein kinase</keyword>
<evidence type="ECO:0000256" key="17">
    <source>
        <dbReference type="SAM" id="Phobius"/>
    </source>
</evidence>
<dbReference type="GO" id="GO:0005886">
    <property type="term" value="C:plasma membrane"/>
    <property type="evidence" value="ECO:0007669"/>
    <property type="project" value="UniProtKB-SubCell"/>
</dbReference>
<dbReference type="FunFam" id="3.30.200.20:FF:000330">
    <property type="entry name" value="G-type lectin S-receptor-like serine/threonine-protein kinase At4g03230"/>
    <property type="match status" value="1"/>
</dbReference>
<evidence type="ECO:0000259" key="21">
    <source>
        <dbReference type="PROSITE" id="PS50948"/>
    </source>
</evidence>
<dbReference type="Pfam" id="PF07714">
    <property type="entry name" value="PK_Tyr_Ser-Thr"/>
    <property type="match status" value="1"/>
</dbReference>
<keyword evidence="7 15" id="KW-0547">Nucleotide-binding</keyword>
<dbReference type="PROSITE" id="PS50927">
    <property type="entry name" value="BULB_LECTIN"/>
    <property type="match status" value="1"/>
</dbReference>
<feature type="transmembrane region" description="Helical" evidence="17">
    <location>
        <begin position="403"/>
        <end position="425"/>
    </location>
</feature>
<evidence type="ECO:0000256" key="7">
    <source>
        <dbReference type="ARBA" id="ARBA00022741"/>
    </source>
</evidence>
<evidence type="ECO:0000256" key="9">
    <source>
        <dbReference type="ARBA" id="ARBA00022840"/>
    </source>
</evidence>
<dbReference type="FunFam" id="1.10.510.10:FF:000060">
    <property type="entry name" value="G-type lectin S-receptor-like serine/threonine-protein kinase"/>
    <property type="match status" value="1"/>
</dbReference>
<sequence>MARFRRDISTISEVLFFLMFTGSLGTRGSEARDTLLAGKSLRDGDNLVSANKLYELKFINLQNSQNRYLAILYSGYNGREVWIANRENPLMNYSGVLSINGEGNLVLTSDNGASTTINSEGPAMGANTSATILDSGNLILKDGEKILWQSFDYPSDTFLPGMKLGLFNLQSNNPRNPVLTSWLSNQLPSSGAFSLGVDPNSTKELAIWRRGRVYWRSGIWDSSTFSFPSITTSNFVFNYYSNENESYFTFLVINGSHDSSWITIDFSGKLEFFVAQPFSDQYFDLCGNENSDLWSKGCAKMKLQNCAGGNVFQETRGSMSSTMFQNFSQSLSLSDCKDMCQSNCSCGGYASANSDYGAGCLLFDGQFTDNLNGNYTLYLRNKTSGNETTSEKGDSNHPTKRKLWLQIIALILIIMSAFLIAFVICRLKSRFCDSKGNNENNEETDSGSAKLQLNKLTSDMEAAYKYNNTSEQNLCGNKDSELPLFSFSSIETATNNFSATNKLGEGGFGPVYKGKLVEGQDIAVKRLSKMSGQGLEQFKNEFTLISKLQHRNLVRLLGCCIEGDEKILIYEYMPNKGLDSFLFDPLKRVLLDWKTRVGIIEGIAQGLLYLHKYSRLRIIHRDLKTSNVLLDCDMNPKISDFGTARVFGENESQANTNRVIGTFGYMSPEYAMDGLFSEKSDVFSFGVMMLEIVSGKKNNGFYQTDRDLNLLGYAWELWSKSKILDLMDNALVDSDTWRSNDFIRYVQVSFLCVQESAADRPTMSEVVSMLSNETTTLPSPKQPAFTIGKNNNGVESSLSTGQESINDVTISAINGR</sequence>
<comment type="subcellular location">
    <subcellularLocation>
        <location evidence="1">Cell membrane</location>
        <topology evidence="1">Single-pass type I membrane protein</topology>
    </subcellularLocation>
</comment>
<comment type="catalytic activity">
    <reaction evidence="15">
        <text>L-seryl-[protein] + ATP = O-phospho-L-seryl-[protein] + ADP + H(+)</text>
        <dbReference type="Rhea" id="RHEA:17989"/>
        <dbReference type="Rhea" id="RHEA-COMP:9863"/>
        <dbReference type="Rhea" id="RHEA-COMP:11604"/>
        <dbReference type="ChEBI" id="CHEBI:15378"/>
        <dbReference type="ChEBI" id="CHEBI:29999"/>
        <dbReference type="ChEBI" id="CHEBI:30616"/>
        <dbReference type="ChEBI" id="CHEBI:83421"/>
        <dbReference type="ChEBI" id="CHEBI:456216"/>
        <dbReference type="EC" id="2.7.11.1"/>
    </reaction>
</comment>
<feature type="compositionally biased region" description="Polar residues" evidence="16">
    <location>
        <begin position="788"/>
        <end position="800"/>
    </location>
</feature>
<reference evidence="22" key="1">
    <citation type="journal article" date="2023" name="Plant J.">
        <title>The genome of the king protea, Protea cynaroides.</title>
        <authorList>
            <person name="Chang J."/>
            <person name="Duong T.A."/>
            <person name="Schoeman C."/>
            <person name="Ma X."/>
            <person name="Roodt D."/>
            <person name="Barker N."/>
            <person name="Li Z."/>
            <person name="Van de Peer Y."/>
            <person name="Mizrachi E."/>
        </authorList>
    </citation>
    <scope>NUCLEOTIDE SEQUENCE</scope>
    <source>
        <tissue evidence="22">Young leaves</tissue>
    </source>
</reference>
<dbReference type="AlphaFoldDB" id="A0A9Q0KZ59"/>
<keyword evidence="6 18" id="KW-0732">Signal</keyword>
<dbReference type="SMART" id="SM00108">
    <property type="entry name" value="B_lectin"/>
    <property type="match status" value="1"/>
</dbReference>
<dbReference type="EMBL" id="JAMYWD010000002">
    <property type="protein sequence ID" value="KAJ4979443.1"/>
    <property type="molecule type" value="Genomic_DNA"/>
</dbReference>
<dbReference type="InterPro" id="IPR024171">
    <property type="entry name" value="SRK-like_kinase"/>
</dbReference>
<keyword evidence="13" id="KW-0675">Receptor</keyword>
<evidence type="ECO:0000256" key="14">
    <source>
        <dbReference type="ARBA" id="ARBA00023180"/>
    </source>
</evidence>
<dbReference type="SUPFAM" id="SSF51110">
    <property type="entry name" value="alpha-D-mannose-specific plant lectins"/>
    <property type="match status" value="1"/>
</dbReference>
<feature type="domain" description="Bulb-type lectin" evidence="20">
    <location>
        <begin position="32"/>
        <end position="153"/>
    </location>
</feature>
<evidence type="ECO:0000256" key="3">
    <source>
        <dbReference type="ARBA" id="ARBA00022527"/>
    </source>
</evidence>
<dbReference type="EC" id="2.7.11.1" evidence="15"/>
<comment type="similarity">
    <text evidence="15">Belongs to the protein kinase superfamily. Ser/Thr protein kinase family.</text>
</comment>
<keyword evidence="8 15" id="KW-0418">Kinase</keyword>
<keyword evidence="2" id="KW-1003">Cell membrane</keyword>
<dbReference type="PROSITE" id="PS50011">
    <property type="entry name" value="PROTEIN_KINASE_DOM"/>
    <property type="match status" value="1"/>
</dbReference>
<dbReference type="Gene3D" id="1.10.510.10">
    <property type="entry name" value="Transferase(Phosphotransferase) domain 1"/>
    <property type="match status" value="1"/>
</dbReference>
<name>A0A9Q0KZ59_9MAGN</name>
<keyword evidence="4 15" id="KW-0808">Transferase</keyword>
<dbReference type="InterPro" id="IPR008271">
    <property type="entry name" value="Ser/Thr_kinase_AS"/>
</dbReference>
<evidence type="ECO:0000256" key="18">
    <source>
        <dbReference type="SAM" id="SignalP"/>
    </source>
</evidence>
<organism evidence="22 23">
    <name type="scientific">Protea cynaroides</name>
    <dbReference type="NCBI Taxonomy" id="273540"/>
    <lineage>
        <taxon>Eukaryota</taxon>
        <taxon>Viridiplantae</taxon>
        <taxon>Streptophyta</taxon>
        <taxon>Embryophyta</taxon>
        <taxon>Tracheophyta</taxon>
        <taxon>Spermatophyta</taxon>
        <taxon>Magnoliopsida</taxon>
        <taxon>Proteales</taxon>
        <taxon>Proteaceae</taxon>
        <taxon>Protea</taxon>
    </lineage>
</organism>
<dbReference type="PANTHER" id="PTHR27002:SF925">
    <property type="entry name" value="RECEPTOR-LIKE SERINE_THREONINE-PROTEIN KINASE"/>
    <property type="match status" value="1"/>
</dbReference>
<dbReference type="PANTHER" id="PTHR27002">
    <property type="entry name" value="RECEPTOR-LIKE SERINE/THREONINE-PROTEIN KINASE SD1-8"/>
    <property type="match status" value="1"/>
</dbReference>
<dbReference type="InterPro" id="IPR011009">
    <property type="entry name" value="Kinase-like_dom_sf"/>
</dbReference>
<feature type="domain" description="Apple" evidence="21">
    <location>
        <begin position="306"/>
        <end position="382"/>
    </location>
</feature>
<comment type="caution">
    <text evidence="22">The sequence shown here is derived from an EMBL/GenBank/DDBJ whole genome shotgun (WGS) entry which is preliminary data.</text>
</comment>
<dbReference type="Gene3D" id="2.90.10.10">
    <property type="entry name" value="Bulb-type lectin domain"/>
    <property type="match status" value="1"/>
</dbReference>
<dbReference type="GO" id="GO:0005524">
    <property type="term" value="F:ATP binding"/>
    <property type="evidence" value="ECO:0007669"/>
    <property type="project" value="UniProtKB-KW"/>
</dbReference>
<evidence type="ECO:0000256" key="11">
    <source>
        <dbReference type="ARBA" id="ARBA00023136"/>
    </source>
</evidence>
<dbReference type="Pfam" id="PF11883">
    <property type="entry name" value="DUF3403"/>
    <property type="match status" value="1"/>
</dbReference>
<evidence type="ECO:0000256" key="6">
    <source>
        <dbReference type="ARBA" id="ARBA00022729"/>
    </source>
</evidence>
<evidence type="ECO:0000259" key="20">
    <source>
        <dbReference type="PROSITE" id="PS50927"/>
    </source>
</evidence>
<evidence type="ECO:0000256" key="13">
    <source>
        <dbReference type="ARBA" id="ARBA00023170"/>
    </source>
</evidence>
<dbReference type="Gene3D" id="3.30.200.20">
    <property type="entry name" value="Phosphorylase Kinase, domain 1"/>
    <property type="match status" value="1"/>
</dbReference>
<dbReference type="Pfam" id="PF01453">
    <property type="entry name" value="B_lectin"/>
    <property type="match status" value="1"/>
</dbReference>
<dbReference type="PROSITE" id="PS50948">
    <property type="entry name" value="PAN"/>
    <property type="match status" value="1"/>
</dbReference>
<feature type="signal peptide" evidence="18">
    <location>
        <begin position="1"/>
        <end position="25"/>
    </location>
</feature>
<evidence type="ECO:0000256" key="4">
    <source>
        <dbReference type="ARBA" id="ARBA00022679"/>
    </source>
</evidence>
<evidence type="ECO:0000256" key="12">
    <source>
        <dbReference type="ARBA" id="ARBA00023157"/>
    </source>
</evidence>
<dbReference type="InterPro" id="IPR001245">
    <property type="entry name" value="Ser-Thr/Tyr_kinase_cat_dom"/>
</dbReference>
<dbReference type="InterPro" id="IPR003609">
    <property type="entry name" value="Pan_app"/>
</dbReference>
<keyword evidence="10 17" id="KW-1133">Transmembrane helix</keyword>
<dbReference type="Proteomes" id="UP001141806">
    <property type="component" value="Unassembled WGS sequence"/>
</dbReference>
<evidence type="ECO:0000256" key="15">
    <source>
        <dbReference type="PIRNR" id="PIRNR000641"/>
    </source>
</evidence>
<feature type="chain" id="PRO_5040366699" description="Receptor-like serine/threonine-protein kinase" evidence="18">
    <location>
        <begin position="26"/>
        <end position="816"/>
    </location>
</feature>
<evidence type="ECO:0000313" key="22">
    <source>
        <dbReference type="EMBL" id="KAJ4979443.1"/>
    </source>
</evidence>
<dbReference type="GO" id="GO:0004674">
    <property type="term" value="F:protein serine/threonine kinase activity"/>
    <property type="evidence" value="ECO:0007669"/>
    <property type="project" value="UniProtKB-KW"/>
</dbReference>
<evidence type="ECO:0000256" key="16">
    <source>
        <dbReference type="SAM" id="MobiDB-lite"/>
    </source>
</evidence>
<dbReference type="InterPro" id="IPR000719">
    <property type="entry name" value="Prot_kinase_dom"/>
</dbReference>
<evidence type="ECO:0000256" key="5">
    <source>
        <dbReference type="ARBA" id="ARBA00022692"/>
    </source>
</evidence>
<dbReference type="OrthoDB" id="4062651at2759"/>
<keyword evidence="14" id="KW-0325">Glycoprotein</keyword>
<dbReference type="SMART" id="SM00220">
    <property type="entry name" value="S_TKc"/>
    <property type="match status" value="1"/>
</dbReference>
<keyword evidence="9 15" id="KW-0067">ATP-binding</keyword>